<sequence>MDILFLKRANRKNDDCLGALKDAQALSIPLLEQKHHIKAKTTGERMPPHPYLQLEFLWNPMAYKSGRLNTVKLTSSLGIEFPSGGLGGNENNYVHPPLVWNWMISMYYSTFA</sequence>
<dbReference type="Proteomes" id="UP000054567">
    <property type="component" value="Unassembled WGS sequence"/>
</dbReference>
<reference evidence="2" key="3">
    <citation type="journal article" date="2010" name="Genome Res.">
        <title>Population genomic sequencing of Coccidioides fungi reveals recent hybridization and transposon control.</title>
        <authorList>
            <person name="Neafsey D.E."/>
            <person name="Barker B.M."/>
            <person name="Sharpton T.J."/>
            <person name="Stajich J.E."/>
            <person name="Park D.J."/>
            <person name="Whiston E."/>
            <person name="Hung C.-Y."/>
            <person name="McMahan C."/>
            <person name="White J."/>
            <person name="Sykes S."/>
            <person name="Heiman D."/>
            <person name="Young S."/>
            <person name="Zeng Q."/>
            <person name="Abouelleil A."/>
            <person name="Aftuck L."/>
            <person name="Bessette D."/>
            <person name="Brown A."/>
            <person name="FitzGerald M."/>
            <person name="Lui A."/>
            <person name="Macdonald J.P."/>
            <person name="Priest M."/>
            <person name="Orbach M.J."/>
            <person name="Galgiani J.N."/>
            <person name="Kirkland T.N."/>
            <person name="Cole G.T."/>
            <person name="Birren B.W."/>
            <person name="Henn M.R."/>
            <person name="Taylor J.W."/>
            <person name="Rounsley S.D."/>
        </authorList>
    </citation>
    <scope>NUCLEOTIDE SEQUENCE [LARGE SCALE GENOMIC DNA]</scope>
    <source>
        <strain evidence="2">RMSCC 3488</strain>
    </source>
</reference>
<accession>A0A0J6FI89</accession>
<proteinExistence type="predicted"/>
<reference evidence="1 2" key="1">
    <citation type="submission" date="2007-06" db="EMBL/GenBank/DDBJ databases">
        <title>The Genome Sequence of Coccidioides posadasii RMSCC_3488.</title>
        <authorList>
            <consortium name="Coccidioides Genome Resources Consortium"/>
            <consortium name="The Broad Institute Genome Sequencing Platform"/>
            <person name="Henn M.R."/>
            <person name="Sykes S."/>
            <person name="Young S."/>
            <person name="Jaffe D."/>
            <person name="Berlin A."/>
            <person name="Alvarez P."/>
            <person name="Butler J."/>
            <person name="Gnerre S."/>
            <person name="Grabherr M."/>
            <person name="Mauceli E."/>
            <person name="Brockman W."/>
            <person name="Kodira C."/>
            <person name="Alvarado L."/>
            <person name="Zeng Q."/>
            <person name="Crawford M."/>
            <person name="Antoine C."/>
            <person name="Devon K."/>
            <person name="Galgiani J."/>
            <person name="Orsborn K."/>
            <person name="Lewis M.L."/>
            <person name="Nusbaum C."/>
            <person name="Galagan J."/>
            <person name="Birren B."/>
        </authorList>
    </citation>
    <scope>NUCLEOTIDE SEQUENCE [LARGE SCALE GENOMIC DNA]</scope>
    <source>
        <strain evidence="1 2">RMSCC 3488</strain>
    </source>
</reference>
<evidence type="ECO:0000313" key="1">
    <source>
        <dbReference type="EMBL" id="KMM70033.1"/>
    </source>
</evidence>
<reference evidence="2" key="2">
    <citation type="journal article" date="2009" name="Genome Res.">
        <title>Comparative genomic analyses of the human fungal pathogens Coccidioides and their relatives.</title>
        <authorList>
            <person name="Sharpton T.J."/>
            <person name="Stajich J.E."/>
            <person name="Rounsley S.D."/>
            <person name="Gardner M.J."/>
            <person name="Wortman J.R."/>
            <person name="Jordar V.S."/>
            <person name="Maiti R."/>
            <person name="Kodira C.D."/>
            <person name="Neafsey D.E."/>
            <person name="Zeng Q."/>
            <person name="Hung C.-Y."/>
            <person name="McMahan C."/>
            <person name="Muszewska A."/>
            <person name="Grynberg M."/>
            <person name="Mandel M.A."/>
            <person name="Kellner E.M."/>
            <person name="Barker B.M."/>
            <person name="Galgiani J.N."/>
            <person name="Orbach M.J."/>
            <person name="Kirkland T.N."/>
            <person name="Cole G.T."/>
            <person name="Henn M.R."/>
            <person name="Birren B.W."/>
            <person name="Taylor J.W."/>
        </authorList>
    </citation>
    <scope>NUCLEOTIDE SEQUENCE [LARGE SCALE GENOMIC DNA]</scope>
    <source>
        <strain evidence="2">RMSCC 3488</strain>
    </source>
</reference>
<gene>
    <name evidence="1" type="ORF">CPAG_06345</name>
</gene>
<dbReference type="VEuPathDB" id="FungiDB:CPAG_06345"/>
<dbReference type="AlphaFoldDB" id="A0A0J6FI89"/>
<organism evidence="1 2">
    <name type="scientific">Coccidioides posadasii RMSCC 3488</name>
    <dbReference type="NCBI Taxonomy" id="454284"/>
    <lineage>
        <taxon>Eukaryota</taxon>
        <taxon>Fungi</taxon>
        <taxon>Dikarya</taxon>
        <taxon>Ascomycota</taxon>
        <taxon>Pezizomycotina</taxon>
        <taxon>Eurotiomycetes</taxon>
        <taxon>Eurotiomycetidae</taxon>
        <taxon>Onygenales</taxon>
        <taxon>Onygenaceae</taxon>
        <taxon>Coccidioides</taxon>
    </lineage>
</organism>
<evidence type="ECO:0000313" key="2">
    <source>
        <dbReference type="Proteomes" id="UP000054567"/>
    </source>
</evidence>
<name>A0A0J6FI89_COCPO</name>
<protein>
    <submittedName>
        <fullName evidence="1">Uncharacterized protein</fullName>
    </submittedName>
</protein>
<dbReference type="EMBL" id="DS268112">
    <property type="protein sequence ID" value="KMM70033.1"/>
    <property type="molecule type" value="Genomic_DNA"/>
</dbReference>